<protein>
    <submittedName>
        <fullName evidence="7">Methyl-accepting chemotaxis sensory transducer with Cache sensor</fullName>
    </submittedName>
</protein>
<keyword evidence="4" id="KW-1133">Transmembrane helix</keyword>
<evidence type="ECO:0000256" key="1">
    <source>
        <dbReference type="ARBA" id="ARBA00023224"/>
    </source>
</evidence>
<dbReference type="PANTHER" id="PTHR32089">
    <property type="entry name" value="METHYL-ACCEPTING CHEMOTAXIS PROTEIN MCPB"/>
    <property type="match status" value="1"/>
</dbReference>
<gene>
    <name evidence="7" type="ORF">SAMN02745217_02159</name>
</gene>
<keyword evidence="1 3" id="KW-0807">Transducer</keyword>
<evidence type="ECO:0000256" key="3">
    <source>
        <dbReference type="PROSITE-ProRule" id="PRU00284"/>
    </source>
</evidence>
<reference evidence="7 8" key="1">
    <citation type="submission" date="2016-12" db="EMBL/GenBank/DDBJ databases">
        <authorList>
            <person name="Song W.-J."/>
            <person name="Kurnit D.M."/>
        </authorList>
    </citation>
    <scope>NUCLEOTIDE SEQUENCE [LARGE SCALE GENOMIC DNA]</scope>
    <source>
        <strain evidence="7 8">DSM 12503</strain>
    </source>
</reference>
<dbReference type="Gene3D" id="1.10.287.950">
    <property type="entry name" value="Methyl-accepting chemotaxis protein"/>
    <property type="match status" value="1"/>
</dbReference>
<dbReference type="GO" id="GO:0016020">
    <property type="term" value="C:membrane"/>
    <property type="evidence" value="ECO:0007669"/>
    <property type="project" value="InterPro"/>
</dbReference>
<evidence type="ECO:0000259" key="6">
    <source>
        <dbReference type="PROSITE" id="PS50885"/>
    </source>
</evidence>
<sequence>MTKSKGTIKGKLKIKSLKNQIVMTIMLCCLILTLVVSAAVWLKVSSVTEQNARDYLTQVASDKGHEFQTHTSKIETTVSELGQIVADQIDTKSVKDDGYMEAYVNTLSQTIKSMAGANKDILGLYINFEESFTGGYYDVAYSRDIETQAVEMSTNEYGINDYVETNEDMKWYYEPVKAGKGMWIDPYTDSYSLQHMISYTMPIYLDKQLVGVAGIDIAFDDLQSIILGTDVYDTGYSFLLNSSHNYIVDPKQESGTAFNAVVYGTGTSAVQEADKKGLFSEKILFNGKQSWAGFYKLDNGMILGVSAPEKEVLANLYNVAATIGIVALIAIILAGIAGYFLSKRIADRVSAVSKVLRHIAQLDLSAEIPAKLLKSEDEVGELTRSADVTQKFLRGIVKRILNETGIVDETAESTERDMIGLNNEIESISATTEELSAGMEETAAITQNMLDSTGDVMRSTETMAEKAKDGATKAEEISTRATKLKEDAKESYQKAKLTSSEVNGAMQQAIEQSKAVEKIHALANAVLEISSQTNLLSLNAAIEAARAGEAGRGFAVVASEIKNLAADTERIVTEIQSYTSLTVASVEDLIKAAERILAFLHTQVIPDYNLMVTTGEQYYEDAGYINNMVNEFRSISEELTDTMHNSVNALKEIAGANNESAKGTLNIAESIGSAAVSASDVLKLSSETKESSRKLKQIVDKFQM</sequence>
<dbReference type="EMBL" id="FRFD01000006">
    <property type="protein sequence ID" value="SHO49167.1"/>
    <property type="molecule type" value="Genomic_DNA"/>
</dbReference>
<dbReference type="Proteomes" id="UP000184612">
    <property type="component" value="Unassembled WGS sequence"/>
</dbReference>
<dbReference type="CDD" id="cd12913">
    <property type="entry name" value="PDC1_MCP_like"/>
    <property type="match status" value="1"/>
</dbReference>
<evidence type="ECO:0000313" key="8">
    <source>
        <dbReference type="Proteomes" id="UP000184612"/>
    </source>
</evidence>
<dbReference type="SUPFAM" id="SSF58104">
    <property type="entry name" value="Methyl-accepting chemotaxis protein (MCP) signaling domain"/>
    <property type="match status" value="1"/>
</dbReference>
<dbReference type="InterPro" id="IPR004089">
    <property type="entry name" value="MCPsignal_dom"/>
</dbReference>
<dbReference type="SMART" id="SM00283">
    <property type="entry name" value="MA"/>
    <property type="match status" value="1"/>
</dbReference>
<proteinExistence type="inferred from homology"/>
<organism evidence="7 8">
    <name type="scientific">Anaerocolumna xylanovorans DSM 12503</name>
    <dbReference type="NCBI Taxonomy" id="1121345"/>
    <lineage>
        <taxon>Bacteria</taxon>
        <taxon>Bacillati</taxon>
        <taxon>Bacillota</taxon>
        <taxon>Clostridia</taxon>
        <taxon>Lachnospirales</taxon>
        <taxon>Lachnospiraceae</taxon>
        <taxon>Anaerocolumna</taxon>
    </lineage>
</organism>
<dbReference type="InterPro" id="IPR029151">
    <property type="entry name" value="Sensor-like_sf"/>
</dbReference>
<name>A0A1M7Y973_9FIRM</name>
<feature type="transmembrane region" description="Helical" evidence="4">
    <location>
        <begin position="21"/>
        <end position="42"/>
    </location>
</feature>
<dbReference type="Gene3D" id="6.10.340.10">
    <property type="match status" value="1"/>
</dbReference>
<dbReference type="Pfam" id="PF00015">
    <property type="entry name" value="MCPsignal"/>
    <property type="match status" value="1"/>
</dbReference>
<evidence type="ECO:0000256" key="4">
    <source>
        <dbReference type="SAM" id="Phobius"/>
    </source>
</evidence>
<keyword evidence="4" id="KW-0472">Membrane</keyword>
<dbReference type="STRING" id="1121345.SAMN02745217_02159"/>
<accession>A0A1M7Y973</accession>
<dbReference type="OrthoDB" id="5449717at2"/>
<dbReference type="PANTHER" id="PTHR32089:SF112">
    <property type="entry name" value="LYSOZYME-LIKE PROTEIN-RELATED"/>
    <property type="match status" value="1"/>
</dbReference>
<dbReference type="CDD" id="cd12912">
    <property type="entry name" value="PDC2_MCP_like"/>
    <property type="match status" value="1"/>
</dbReference>
<keyword evidence="8" id="KW-1185">Reference proteome</keyword>
<dbReference type="Gene3D" id="3.30.450.20">
    <property type="entry name" value="PAS domain"/>
    <property type="match status" value="1"/>
</dbReference>
<keyword evidence="4" id="KW-0812">Transmembrane</keyword>
<dbReference type="InterPro" id="IPR003660">
    <property type="entry name" value="HAMP_dom"/>
</dbReference>
<comment type="similarity">
    <text evidence="2">Belongs to the methyl-accepting chemotaxis (MCP) protein family.</text>
</comment>
<dbReference type="RefSeq" id="WP_073588864.1">
    <property type="nucleotide sequence ID" value="NZ_FRFD01000006.1"/>
</dbReference>
<dbReference type="PROSITE" id="PS50111">
    <property type="entry name" value="CHEMOTAXIS_TRANSDUC_2"/>
    <property type="match status" value="1"/>
</dbReference>
<feature type="domain" description="HAMP" evidence="6">
    <location>
        <begin position="343"/>
        <end position="398"/>
    </location>
</feature>
<dbReference type="PROSITE" id="PS50885">
    <property type="entry name" value="HAMP"/>
    <property type="match status" value="1"/>
</dbReference>
<dbReference type="SUPFAM" id="SSF103190">
    <property type="entry name" value="Sensory domain-like"/>
    <property type="match status" value="1"/>
</dbReference>
<feature type="transmembrane region" description="Helical" evidence="4">
    <location>
        <begin position="316"/>
        <end position="341"/>
    </location>
</feature>
<dbReference type="Pfam" id="PF22673">
    <property type="entry name" value="MCP-like_PDC_1"/>
    <property type="match status" value="1"/>
</dbReference>
<dbReference type="GO" id="GO:0007165">
    <property type="term" value="P:signal transduction"/>
    <property type="evidence" value="ECO:0007669"/>
    <property type="project" value="UniProtKB-KW"/>
</dbReference>
<dbReference type="AlphaFoldDB" id="A0A1M7Y973"/>
<evidence type="ECO:0000313" key="7">
    <source>
        <dbReference type="EMBL" id="SHO49167.1"/>
    </source>
</evidence>
<evidence type="ECO:0000259" key="5">
    <source>
        <dbReference type="PROSITE" id="PS50111"/>
    </source>
</evidence>
<feature type="domain" description="Methyl-accepting transducer" evidence="5">
    <location>
        <begin position="410"/>
        <end position="668"/>
    </location>
</feature>
<evidence type="ECO:0000256" key="2">
    <source>
        <dbReference type="ARBA" id="ARBA00029447"/>
    </source>
</evidence>
<dbReference type="CDD" id="cd06225">
    <property type="entry name" value="HAMP"/>
    <property type="match status" value="1"/>
</dbReference>